<dbReference type="InterPro" id="IPR025101">
    <property type="entry name" value="DUF4012"/>
</dbReference>
<proteinExistence type="predicted"/>
<dbReference type="EMBL" id="MGGD01000002">
    <property type="protein sequence ID" value="OGM21721.1"/>
    <property type="molecule type" value="Genomic_DNA"/>
</dbReference>
<name>A0A1F7Y350_9BACT</name>
<organism evidence="2 3">
    <name type="scientific">Candidatus Woesebacteria bacterium RIFCSPHIGHO2_01_FULL_38_26b</name>
    <dbReference type="NCBI Taxonomy" id="1802491"/>
    <lineage>
        <taxon>Bacteria</taxon>
        <taxon>Candidatus Woeseibacteriota</taxon>
    </lineage>
</organism>
<evidence type="ECO:0000313" key="2">
    <source>
        <dbReference type="EMBL" id="OGM21721.1"/>
    </source>
</evidence>
<accession>A0A1F7Y350</accession>
<reference evidence="2 3" key="1">
    <citation type="journal article" date="2016" name="Nat. Commun.">
        <title>Thousands of microbial genomes shed light on interconnected biogeochemical processes in an aquifer system.</title>
        <authorList>
            <person name="Anantharaman K."/>
            <person name="Brown C.T."/>
            <person name="Hug L.A."/>
            <person name="Sharon I."/>
            <person name="Castelle C.J."/>
            <person name="Probst A.J."/>
            <person name="Thomas B.C."/>
            <person name="Singh A."/>
            <person name="Wilkins M.J."/>
            <person name="Karaoz U."/>
            <person name="Brodie E.L."/>
            <person name="Williams K.H."/>
            <person name="Hubbard S.S."/>
            <person name="Banfield J.F."/>
        </authorList>
    </citation>
    <scope>NUCLEOTIDE SEQUENCE [LARGE SCALE GENOMIC DNA]</scope>
</reference>
<sequence>MSTYENIQENNLDEYLTTVGIFGERNYFNLKLASLLESKHCRTIIFGERDKIEILRVNYLIFSELKNLDVSLDRKLNIKLTDFGYILDLSERNKTKTLFLFDIFLNKNQRDYFNQIKEIVLKENRLYAAILLLGDLLDIESKNKEVNVFSNFLNLNIKKKHLNLIARNYYFPEDSNEVYKNIIRTLFSLSGYGKVNRLISKPLTKHSLLQIINKFFPHLKINLLNFEEEVVREGETKIISGDLESGLKKLSVYASNKLNLLLKEGEANNSNISKSGHEFQQTTRYIETKPRVGNHVHKYINKNKLLNMLIPKSYKGVIKELVLLFIIIFMFPAALLFIGLTNLYLAKNFLIEKEVGSPRLSFEASINLFDISSQYSAKLVHIPYVGEYFLFTEKTGTVLQRITLLLLKQVTLYKYISESLDNLSSESKLDEQVVNNIYLELDLANKDLGFLEAEIKDNNFVNQIINNLLLGDQSLKDLRNKLYLFKEIVGLADQIFAASSTKSYLVVTQNDNILRPGGGRLVTLGVIKFSNWKLVENNYYEPNYIDNNLKGEVVPPYPLKKYLNQERWLVEDANWSLDFPSSASRMGWFVDKSIDEKIDGVVSINYSFLENIVSKKENLIRPKTDKTSLDDKEDNHFEKSKYLLTHLFSDLKLLDQKSKVDLITDLYNGLSDKQIQIFNNNTELTSVLADLGWDGSINKPDCGQNCYADLVAINESTIEGGLADKIIRQASLEVSIEENIIKRKLVYYLYNQTGSNYRAYFRTLVPQDAGFSKVEILGNNSKETLDPEMVGYKNYKEAGLFLDLPNNFTKAIILSWESGTDLKKDVEGEYILSWKKQSGVNKINTEIKVNTASKLPTETLPTYGNLTEDGTFVYNTPLTRDFTSRIFWENE</sequence>
<protein>
    <recommendedName>
        <fullName evidence="4">DUF4012 domain-containing protein</fullName>
    </recommendedName>
</protein>
<keyword evidence="1" id="KW-0812">Transmembrane</keyword>
<evidence type="ECO:0008006" key="4">
    <source>
        <dbReference type="Google" id="ProtNLM"/>
    </source>
</evidence>
<keyword evidence="1" id="KW-0472">Membrane</keyword>
<keyword evidence="1" id="KW-1133">Transmembrane helix</keyword>
<gene>
    <name evidence="2" type="ORF">A2771_04140</name>
</gene>
<feature type="transmembrane region" description="Helical" evidence="1">
    <location>
        <begin position="321"/>
        <end position="345"/>
    </location>
</feature>
<evidence type="ECO:0000256" key="1">
    <source>
        <dbReference type="SAM" id="Phobius"/>
    </source>
</evidence>
<dbReference type="AlphaFoldDB" id="A0A1F7Y350"/>
<comment type="caution">
    <text evidence="2">The sequence shown here is derived from an EMBL/GenBank/DDBJ whole genome shotgun (WGS) entry which is preliminary data.</text>
</comment>
<dbReference type="Proteomes" id="UP000176741">
    <property type="component" value="Unassembled WGS sequence"/>
</dbReference>
<dbReference type="Pfam" id="PF13196">
    <property type="entry name" value="DUF4012"/>
    <property type="match status" value="1"/>
</dbReference>
<evidence type="ECO:0000313" key="3">
    <source>
        <dbReference type="Proteomes" id="UP000176741"/>
    </source>
</evidence>